<feature type="binding site" evidence="13">
    <location>
        <position position="333"/>
    </location>
    <ligand>
        <name>UDP-N-acetyl-alpha-D-glucosamine</name>
        <dbReference type="ChEBI" id="CHEBI:57705"/>
    </ligand>
</feature>
<evidence type="ECO:0000256" key="7">
    <source>
        <dbReference type="ARBA" id="ARBA00022984"/>
    </source>
</evidence>
<evidence type="ECO:0000256" key="4">
    <source>
        <dbReference type="ARBA" id="ARBA00022618"/>
    </source>
</evidence>
<dbReference type="EMBL" id="LPEQ01000102">
    <property type="protein sequence ID" value="KVV43403.1"/>
    <property type="molecule type" value="Genomic_DNA"/>
</dbReference>
<dbReference type="NCBIfam" id="NF006873">
    <property type="entry name" value="PRK09369.1"/>
    <property type="match status" value="1"/>
</dbReference>
<dbReference type="InterPro" id="IPR036968">
    <property type="entry name" value="Enolpyruvate_Tfrase_sf"/>
</dbReference>
<dbReference type="InterPro" id="IPR005750">
    <property type="entry name" value="UDP_GlcNAc_COvinyl_MurA"/>
</dbReference>
<comment type="subcellular location">
    <subcellularLocation>
        <location evidence="1 13">Cytoplasm</location>
    </subcellularLocation>
</comment>
<dbReference type="FunFam" id="3.65.10.10:FF:000001">
    <property type="entry name" value="UDP-N-acetylglucosamine 1-carboxyvinyltransferase"/>
    <property type="match status" value="1"/>
</dbReference>
<dbReference type="InterPro" id="IPR050068">
    <property type="entry name" value="MurA_subfamily"/>
</dbReference>
<dbReference type="PANTHER" id="PTHR43783">
    <property type="entry name" value="UDP-N-ACETYLGLUCOSAMINE 1-CARBOXYVINYLTRANSFERASE"/>
    <property type="match status" value="1"/>
</dbReference>
<dbReference type="GO" id="GO:0008760">
    <property type="term" value="F:UDP-N-acetylglucosamine 1-carboxyvinyltransferase activity"/>
    <property type="evidence" value="ECO:0007669"/>
    <property type="project" value="UniProtKB-UniRule"/>
</dbReference>
<evidence type="ECO:0000256" key="2">
    <source>
        <dbReference type="ARBA" id="ARBA00004752"/>
    </source>
</evidence>
<proteinExistence type="inferred from homology"/>
<dbReference type="NCBIfam" id="TIGR01072">
    <property type="entry name" value="murA"/>
    <property type="match status" value="1"/>
</dbReference>
<feature type="binding site" evidence="13">
    <location>
        <position position="121"/>
    </location>
    <ligand>
        <name>UDP-N-acetyl-alpha-D-glucosamine</name>
        <dbReference type="ChEBI" id="CHEBI:57705"/>
    </ligand>
</feature>
<dbReference type="InterPro" id="IPR013792">
    <property type="entry name" value="RNA3'P_cycl/enolpyr_Trfase_a/b"/>
</dbReference>
<dbReference type="PANTHER" id="PTHR43783:SF1">
    <property type="entry name" value="UDP-N-ACETYLGLUCOSAMINE 1-CARBOXYVINYLTRANSFERASE"/>
    <property type="match status" value="1"/>
</dbReference>
<keyword evidence="6 13" id="KW-0133">Cell shape</keyword>
<organism evidence="15 16">
    <name type="scientific">Burkholderia territorii</name>
    <dbReference type="NCBI Taxonomy" id="1503055"/>
    <lineage>
        <taxon>Bacteria</taxon>
        <taxon>Pseudomonadati</taxon>
        <taxon>Pseudomonadota</taxon>
        <taxon>Betaproteobacteria</taxon>
        <taxon>Burkholderiales</taxon>
        <taxon>Burkholderiaceae</taxon>
        <taxon>Burkholderia</taxon>
        <taxon>Burkholderia cepacia complex</taxon>
    </lineage>
</organism>
<comment type="caution">
    <text evidence="15">The sequence shown here is derived from an EMBL/GenBank/DDBJ whole genome shotgun (WGS) entry which is preliminary data.</text>
</comment>
<accession>A0A119AR62</accession>
<dbReference type="InterPro" id="IPR001986">
    <property type="entry name" value="Enolpyruvate_Tfrase_dom"/>
</dbReference>
<dbReference type="GO" id="GO:0051301">
    <property type="term" value="P:cell division"/>
    <property type="evidence" value="ECO:0007669"/>
    <property type="project" value="UniProtKB-KW"/>
</dbReference>
<evidence type="ECO:0000256" key="13">
    <source>
        <dbReference type="HAMAP-Rule" id="MF_00111"/>
    </source>
</evidence>
<comment type="function">
    <text evidence="13">Cell wall formation. Adds enolpyruvyl to UDP-N-acetylglucosamine.</text>
</comment>
<evidence type="ECO:0000256" key="9">
    <source>
        <dbReference type="ARBA" id="ARBA00023316"/>
    </source>
</evidence>
<keyword evidence="10 13" id="KW-0670">Pyruvate</keyword>
<evidence type="ECO:0000256" key="10">
    <source>
        <dbReference type="ARBA" id="ARBA00023317"/>
    </source>
</evidence>
<dbReference type="UniPathway" id="UPA00219"/>
<dbReference type="GO" id="GO:0008360">
    <property type="term" value="P:regulation of cell shape"/>
    <property type="evidence" value="ECO:0007669"/>
    <property type="project" value="UniProtKB-KW"/>
</dbReference>
<reference evidence="15 16" key="1">
    <citation type="submission" date="2015-11" db="EMBL/GenBank/DDBJ databases">
        <title>Expanding the genomic diversity of Burkholderia species for the development of highly accurate diagnostics.</title>
        <authorList>
            <person name="Sahl J."/>
            <person name="Keim P."/>
            <person name="Wagner D."/>
        </authorList>
    </citation>
    <scope>NUCLEOTIDE SEQUENCE [LARGE SCALE GENOMIC DNA]</scope>
    <source>
        <strain evidence="15 16">MSMB1301WGS</strain>
    </source>
</reference>
<comment type="caution">
    <text evidence="13">Lacks conserved residue(s) required for the propagation of feature annotation.</text>
</comment>
<keyword evidence="4 13" id="KW-0132">Cell division</keyword>
<keyword evidence="3 13" id="KW-0963">Cytoplasm</keyword>
<evidence type="ECO:0000256" key="12">
    <source>
        <dbReference type="ARBA" id="ARBA00047527"/>
    </source>
</evidence>
<dbReference type="RefSeq" id="WP_060107575.1">
    <property type="nucleotide sequence ID" value="NZ_LPEQ01000102.1"/>
</dbReference>
<dbReference type="GO" id="GO:0009252">
    <property type="term" value="P:peptidoglycan biosynthetic process"/>
    <property type="evidence" value="ECO:0007669"/>
    <property type="project" value="UniProtKB-UniRule"/>
</dbReference>
<feature type="modified residue" description="2-(S-cysteinyl)pyruvic acid O-phosphothioketal" evidence="13">
    <location>
        <position position="145"/>
    </location>
</feature>
<comment type="similarity">
    <text evidence="11 13">Belongs to the EPSP synthase family. MurA subfamily.</text>
</comment>
<keyword evidence="7 13" id="KW-0573">Peptidoglycan synthesis</keyword>
<dbReference type="GO" id="GO:0019277">
    <property type="term" value="P:UDP-N-acetylgalactosamine biosynthetic process"/>
    <property type="evidence" value="ECO:0007669"/>
    <property type="project" value="InterPro"/>
</dbReference>
<dbReference type="AlphaFoldDB" id="A0A119AR62"/>
<keyword evidence="9 13" id="KW-0961">Cell wall biogenesis/degradation</keyword>
<feature type="binding site" evidence="13">
    <location>
        <begin position="51"/>
        <end position="52"/>
    </location>
    <ligand>
        <name>phosphoenolpyruvate</name>
        <dbReference type="ChEBI" id="CHEBI:58702"/>
    </ligand>
</feature>
<evidence type="ECO:0000256" key="6">
    <source>
        <dbReference type="ARBA" id="ARBA00022960"/>
    </source>
</evidence>
<feature type="active site" description="Proton donor" evidence="13">
    <location>
        <position position="145"/>
    </location>
</feature>
<dbReference type="EC" id="2.5.1.7" evidence="13"/>
<dbReference type="Gene3D" id="3.65.10.10">
    <property type="entry name" value="Enolpyruvate transferase domain"/>
    <property type="match status" value="2"/>
</dbReference>
<dbReference type="GO" id="GO:0071555">
    <property type="term" value="P:cell wall organization"/>
    <property type="evidence" value="ECO:0007669"/>
    <property type="project" value="UniProtKB-KW"/>
</dbReference>
<dbReference type="GO" id="GO:0005737">
    <property type="term" value="C:cytoplasm"/>
    <property type="evidence" value="ECO:0007669"/>
    <property type="project" value="UniProtKB-SubCell"/>
</dbReference>
<feature type="binding site" evidence="13">
    <location>
        <begin position="150"/>
        <end position="154"/>
    </location>
    <ligand>
        <name>UDP-N-acetyl-alpha-D-glucosamine</name>
        <dbReference type="ChEBI" id="CHEBI:57705"/>
    </ligand>
</feature>
<evidence type="ECO:0000313" key="16">
    <source>
        <dbReference type="Proteomes" id="UP000062317"/>
    </source>
</evidence>
<keyword evidence="16" id="KW-1185">Reference proteome</keyword>
<evidence type="ECO:0000313" key="15">
    <source>
        <dbReference type="EMBL" id="KVV43403.1"/>
    </source>
</evidence>
<feature type="binding site" evidence="13">
    <location>
        <position position="355"/>
    </location>
    <ligand>
        <name>UDP-N-acetyl-alpha-D-glucosamine</name>
        <dbReference type="ChEBI" id="CHEBI:57705"/>
    </ligand>
</feature>
<feature type="domain" description="Enolpyruvate transferase" evidence="14">
    <location>
        <begin position="36"/>
        <end position="434"/>
    </location>
</feature>
<evidence type="ECO:0000256" key="1">
    <source>
        <dbReference type="ARBA" id="ARBA00004496"/>
    </source>
</evidence>
<comment type="pathway">
    <text evidence="2 13">Cell wall biogenesis; peptidoglycan biosynthesis.</text>
</comment>
<sequence length="449" mass="47705">MQVTVNERDAVQSVATAYPAANGESQGHGMDKLVIEGGRRLSGEIVVSGAKNAALPILCAGLLSAEPVELDNVPNLKDVRTTLKVLNQMGVKSETDGSRVQLDASRVDNLVAPYELVKTMRASILVLGPLLARFGEAKVSLPGGCAIGARPVDQHIKGLQAMGAEISIEHGFIEARAKRLKGARIVTDMITVTGTENLLMAATLADGETVIENAAREPEVSDLAHLLVAMGAKIDGIGTDRLVIQGVERLHGARHSVIPDRIEAGTFLCAVAAAGGDVMLTGVRPHILDAVIDKLREAGVSIEEGDSWLRVKMDRRPSAVTIRTSEYPAFPTDMQAQFMALNSVATGTAQVVETIFENRFMHVQELNRLGANITIDGNTALVTGVDKLSGANVMATDLRASASLVIAGLRAEGETLVDRIYHLDRGYDRMETKLTAVGANVRRLSGSQA</sequence>
<keyword evidence="5 13" id="KW-0808">Transferase</keyword>
<evidence type="ECO:0000256" key="8">
    <source>
        <dbReference type="ARBA" id="ARBA00023306"/>
    </source>
</evidence>
<protein>
    <recommendedName>
        <fullName evidence="13">UDP-N-acetylglucosamine 1-carboxyvinyltransferase</fullName>
        <ecNumber evidence="13">2.5.1.7</ecNumber>
    </recommendedName>
    <alternativeName>
        <fullName evidence="13">Enoylpyruvate transferase</fullName>
    </alternativeName>
    <alternativeName>
        <fullName evidence="13">UDP-N-acetylglucosamine enolpyruvyl transferase</fullName>
        <shortName evidence="13">EPT</shortName>
    </alternativeName>
</protein>
<name>A0A119AR62_9BURK</name>
<evidence type="ECO:0000259" key="14">
    <source>
        <dbReference type="Pfam" id="PF00275"/>
    </source>
</evidence>
<evidence type="ECO:0000256" key="5">
    <source>
        <dbReference type="ARBA" id="ARBA00022679"/>
    </source>
</evidence>
<keyword evidence="8 13" id="KW-0131">Cell cycle</keyword>
<dbReference type="HAMAP" id="MF_00111">
    <property type="entry name" value="MurA"/>
    <property type="match status" value="1"/>
</dbReference>
<gene>
    <name evidence="13" type="primary">murA</name>
    <name evidence="15" type="ORF">WT27_10085</name>
</gene>
<evidence type="ECO:0000256" key="3">
    <source>
        <dbReference type="ARBA" id="ARBA00022490"/>
    </source>
</evidence>
<dbReference type="Pfam" id="PF00275">
    <property type="entry name" value="EPSP_synthase"/>
    <property type="match status" value="1"/>
</dbReference>
<dbReference type="SUPFAM" id="SSF55205">
    <property type="entry name" value="EPT/RTPC-like"/>
    <property type="match status" value="1"/>
</dbReference>
<dbReference type="Proteomes" id="UP000062317">
    <property type="component" value="Unassembled WGS sequence"/>
</dbReference>
<dbReference type="CDD" id="cd01555">
    <property type="entry name" value="UdpNAET"/>
    <property type="match status" value="1"/>
</dbReference>
<evidence type="ECO:0000256" key="11">
    <source>
        <dbReference type="ARBA" id="ARBA00038367"/>
    </source>
</evidence>
<comment type="catalytic activity">
    <reaction evidence="12 13">
        <text>phosphoenolpyruvate + UDP-N-acetyl-alpha-D-glucosamine = UDP-N-acetyl-3-O-(1-carboxyvinyl)-alpha-D-glucosamine + phosphate</text>
        <dbReference type="Rhea" id="RHEA:18681"/>
        <dbReference type="ChEBI" id="CHEBI:43474"/>
        <dbReference type="ChEBI" id="CHEBI:57705"/>
        <dbReference type="ChEBI" id="CHEBI:58702"/>
        <dbReference type="ChEBI" id="CHEBI:68483"/>
        <dbReference type="EC" id="2.5.1.7"/>
    </reaction>
</comment>